<feature type="transmembrane region" description="Helical" evidence="1">
    <location>
        <begin position="6"/>
        <end position="23"/>
    </location>
</feature>
<keyword evidence="1" id="KW-0472">Membrane</keyword>
<keyword evidence="1" id="KW-0812">Transmembrane</keyword>
<feature type="non-terminal residue" evidence="2">
    <location>
        <position position="31"/>
    </location>
</feature>
<protein>
    <submittedName>
        <fullName evidence="2">Uncharacterized protein</fullName>
    </submittedName>
</protein>
<sequence length="31" mass="3572">MDIAIYIVLNVVVFLLLCIGVQLRQIKEILK</sequence>
<accession>A0A0F8WAT4</accession>
<dbReference type="EMBL" id="LAZR01066284">
    <property type="protein sequence ID" value="KKK53882.1"/>
    <property type="molecule type" value="Genomic_DNA"/>
</dbReference>
<dbReference type="AlphaFoldDB" id="A0A0F8WAT4"/>
<gene>
    <name evidence="2" type="ORF">LCGC14_3090350</name>
</gene>
<reference evidence="2" key="1">
    <citation type="journal article" date="2015" name="Nature">
        <title>Complex archaea that bridge the gap between prokaryotes and eukaryotes.</title>
        <authorList>
            <person name="Spang A."/>
            <person name="Saw J.H."/>
            <person name="Jorgensen S.L."/>
            <person name="Zaremba-Niedzwiedzka K."/>
            <person name="Martijn J."/>
            <person name="Lind A.E."/>
            <person name="van Eijk R."/>
            <person name="Schleper C."/>
            <person name="Guy L."/>
            <person name="Ettema T.J."/>
        </authorList>
    </citation>
    <scope>NUCLEOTIDE SEQUENCE</scope>
</reference>
<proteinExistence type="predicted"/>
<comment type="caution">
    <text evidence="2">The sequence shown here is derived from an EMBL/GenBank/DDBJ whole genome shotgun (WGS) entry which is preliminary data.</text>
</comment>
<keyword evidence="1" id="KW-1133">Transmembrane helix</keyword>
<name>A0A0F8WAT4_9ZZZZ</name>
<evidence type="ECO:0000313" key="2">
    <source>
        <dbReference type="EMBL" id="KKK53882.1"/>
    </source>
</evidence>
<evidence type="ECO:0000256" key="1">
    <source>
        <dbReference type="SAM" id="Phobius"/>
    </source>
</evidence>
<organism evidence="2">
    <name type="scientific">marine sediment metagenome</name>
    <dbReference type="NCBI Taxonomy" id="412755"/>
    <lineage>
        <taxon>unclassified sequences</taxon>
        <taxon>metagenomes</taxon>
        <taxon>ecological metagenomes</taxon>
    </lineage>
</organism>